<dbReference type="GO" id="GO:0101005">
    <property type="term" value="F:deubiquitinase activity"/>
    <property type="evidence" value="ECO:0007669"/>
    <property type="project" value="TreeGrafter"/>
</dbReference>
<organism evidence="6 7">
    <name type="scientific">Setaria viridis</name>
    <name type="common">Green bristlegrass</name>
    <name type="synonym">Setaria italica subsp. viridis</name>
    <dbReference type="NCBI Taxonomy" id="4556"/>
    <lineage>
        <taxon>Eukaryota</taxon>
        <taxon>Viridiplantae</taxon>
        <taxon>Streptophyta</taxon>
        <taxon>Embryophyta</taxon>
        <taxon>Tracheophyta</taxon>
        <taxon>Spermatophyta</taxon>
        <taxon>Magnoliopsida</taxon>
        <taxon>Liliopsida</taxon>
        <taxon>Poales</taxon>
        <taxon>Poaceae</taxon>
        <taxon>PACMAD clade</taxon>
        <taxon>Panicoideae</taxon>
        <taxon>Panicodae</taxon>
        <taxon>Paniceae</taxon>
        <taxon>Cenchrinae</taxon>
        <taxon>Setaria</taxon>
    </lineage>
</organism>
<dbReference type="InterPro" id="IPR008580">
    <property type="entry name" value="PPPDE_dom"/>
</dbReference>
<reference evidence="6" key="1">
    <citation type="submission" date="2019-03" db="EMBL/GenBank/DDBJ databases">
        <title>WGS assembly of Setaria viridis.</title>
        <authorList>
            <person name="Huang P."/>
            <person name="Jenkins J."/>
            <person name="Grimwood J."/>
            <person name="Barry K."/>
            <person name="Healey A."/>
            <person name="Mamidi S."/>
            <person name="Sreedasyam A."/>
            <person name="Shu S."/>
            <person name="Feldman M."/>
            <person name="Wu J."/>
            <person name="Yu Y."/>
            <person name="Chen C."/>
            <person name="Johnson J."/>
            <person name="Rokhsar D."/>
            <person name="Baxter I."/>
            <person name="Schmutz J."/>
            <person name="Brutnell T."/>
            <person name="Kellogg E."/>
        </authorList>
    </citation>
    <scope>NUCLEOTIDE SEQUENCE [LARGE SCALE GENOMIC DNA]</scope>
</reference>
<keyword evidence="3" id="KW-0378">Hydrolase</keyword>
<dbReference type="PANTHER" id="PTHR12378:SF44">
    <property type="entry name" value="PPPDE DOMAIN-CONTAINING PROTEIN"/>
    <property type="match status" value="1"/>
</dbReference>
<keyword evidence="2" id="KW-0645">Protease</keyword>
<accession>A0A4V6D2G1</accession>
<keyword evidence="7" id="KW-1185">Reference proteome</keyword>
<evidence type="ECO:0000256" key="3">
    <source>
        <dbReference type="ARBA" id="ARBA00022801"/>
    </source>
</evidence>
<protein>
    <recommendedName>
        <fullName evidence="5">PPPDE domain-containing protein</fullName>
    </recommendedName>
</protein>
<dbReference type="GO" id="GO:0006508">
    <property type="term" value="P:proteolysis"/>
    <property type="evidence" value="ECO:0007669"/>
    <property type="project" value="UniProtKB-KW"/>
</dbReference>
<dbReference type="InterPro" id="IPR042266">
    <property type="entry name" value="PPPDE_sf"/>
</dbReference>
<evidence type="ECO:0000256" key="1">
    <source>
        <dbReference type="ARBA" id="ARBA00008140"/>
    </source>
</evidence>
<evidence type="ECO:0000259" key="5">
    <source>
        <dbReference type="PROSITE" id="PS51858"/>
    </source>
</evidence>
<evidence type="ECO:0000313" key="6">
    <source>
        <dbReference type="EMBL" id="TKV98495.1"/>
    </source>
</evidence>
<feature type="region of interest" description="Disordered" evidence="4">
    <location>
        <begin position="1"/>
        <end position="28"/>
    </location>
</feature>
<dbReference type="Gramene" id="TKV98495">
    <property type="protein sequence ID" value="TKV98495"/>
    <property type="gene ID" value="SEVIR_9G563500v2"/>
</dbReference>
<feature type="region of interest" description="Disordered" evidence="4">
    <location>
        <begin position="204"/>
        <end position="226"/>
    </location>
</feature>
<dbReference type="Pfam" id="PF05903">
    <property type="entry name" value="Peptidase_C97"/>
    <property type="match status" value="1"/>
</dbReference>
<proteinExistence type="inferred from homology"/>
<dbReference type="AlphaFoldDB" id="A0A4V6D2G1"/>
<feature type="domain" description="PPPDE" evidence="5">
    <location>
        <begin position="31"/>
        <end position="180"/>
    </location>
</feature>
<dbReference type="OMA" id="VYDVANT"/>
<sequence>MALARAATGSGPSGEREDAGEMSSASTSSGREVVLHVYEITKTGYEKTDKTIRMINRFFKDGIGVGGIFHSAVQVYGEEEWSYGFRYCDTGVFSCPVGQNSMYTYRESIVLGVTTFSNSEVKQILIQLSCEWPGFSYDFLSRNCNHFTNEFCEKLGARKIPGWVNRFANAGYTANVVAENTALQFRQAKSDIVNASKAAYNKLTTGLGQNNQDKAETPTTNQKRSTPWFQGNWFKAMVSAGAKPSTRTTNFSREAGDGPK</sequence>
<dbReference type="EMBL" id="CM016560">
    <property type="protein sequence ID" value="TKV98495.1"/>
    <property type="molecule type" value="Genomic_DNA"/>
</dbReference>
<evidence type="ECO:0000256" key="2">
    <source>
        <dbReference type="ARBA" id="ARBA00022670"/>
    </source>
</evidence>
<name>A0A4V6D2G1_SETVI</name>
<gene>
    <name evidence="6" type="ORF">SEVIR_9G563500v2</name>
</gene>
<dbReference type="PROSITE" id="PS51858">
    <property type="entry name" value="PPPDE"/>
    <property type="match status" value="1"/>
</dbReference>
<dbReference type="Proteomes" id="UP000298652">
    <property type="component" value="Chromosome 9"/>
</dbReference>
<dbReference type="Gene3D" id="3.90.1720.30">
    <property type="entry name" value="PPPDE domains"/>
    <property type="match status" value="1"/>
</dbReference>
<dbReference type="GO" id="GO:0016579">
    <property type="term" value="P:protein deubiquitination"/>
    <property type="evidence" value="ECO:0007669"/>
    <property type="project" value="TreeGrafter"/>
</dbReference>
<dbReference type="PANTHER" id="PTHR12378">
    <property type="entry name" value="DESUMOYLATING ISOPEPTIDASE"/>
    <property type="match status" value="1"/>
</dbReference>
<dbReference type="SMART" id="SM01179">
    <property type="entry name" value="DUF862"/>
    <property type="match status" value="1"/>
</dbReference>
<comment type="similarity">
    <text evidence="1">Belongs to the DeSI family.</text>
</comment>
<evidence type="ECO:0000313" key="7">
    <source>
        <dbReference type="Proteomes" id="UP000298652"/>
    </source>
</evidence>
<evidence type="ECO:0000256" key="4">
    <source>
        <dbReference type="SAM" id="MobiDB-lite"/>
    </source>
</evidence>
<feature type="region of interest" description="Disordered" evidence="4">
    <location>
        <begin position="241"/>
        <end position="260"/>
    </location>
</feature>